<gene>
    <name evidence="3" type="ORF">D9R14_03605</name>
</gene>
<keyword evidence="3" id="KW-0418">Kinase</keyword>
<dbReference type="GO" id="GO:0016779">
    <property type="term" value="F:nucleotidyltransferase activity"/>
    <property type="evidence" value="ECO:0007669"/>
    <property type="project" value="UniProtKB-ARBA"/>
</dbReference>
<dbReference type="PANTHER" id="PTHR43777">
    <property type="entry name" value="MOLYBDENUM COFACTOR CYTIDYLYLTRANSFERASE"/>
    <property type="match status" value="1"/>
</dbReference>
<dbReference type="GO" id="GO:0016301">
    <property type="term" value="F:kinase activity"/>
    <property type="evidence" value="ECO:0007669"/>
    <property type="project" value="UniProtKB-KW"/>
</dbReference>
<dbReference type="OrthoDB" id="9779263at2"/>
<dbReference type="Gene3D" id="3.40.980.10">
    <property type="entry name" value="MoaB/Mog-like domain"/>
    <property type="match status" value="1"/>
</dbReference>
<dbReference type="AlphaFoldDB" id="A0A3L7ANP5"/>
<dbReference type="PANTHER" id="PTHR43777:SF1">
    <property type="entry name" value="MOLYBDENUM COFACTOR CYTIDYLYLTRANSFERASE"/>
    <property type="match status" value="1"/>
</dbReference>
<dbReference type="Gene3D" id="3.90.550.10">
    <property type="entry name" value="Spore Coat Polysaccharide Biosynthesis Protein SpsA, Chain A"/>
    <property type="match status" value="1"/>
</dbReference>
<dbReference type="InterPro" id="IPR029044">
    <property type="entry name" value="Nucleotide-diphossugar_trans"/>
</dbReference>
<dbReference type="RefSeq" id="WP_121622102.1">
    <property type="nucleotide sequence ID" value="NZ_JACIIW010000003.1"/>
</dbReference>
<dbReference type="EMBL" id="RCTF01000002">
    <property type="protein sequence ID" value="RLP81251.1"/>
    <property type="molecule type" value="Genomic_DNA"/>
</dbReference>
<keyword evidence="3" id="KW-0808">Transferase</keyword>
<dbReference type="InterPro" id="IPR036425">
    <property type="entry name" value="MoaB/Mog-like_dom_sf"/>
</dbReference>
<dbReference type="SUPFAM" id="SSF53448">
    <property type="entry name" value="Nucleotide-diphospho-sugar transferases"/>
    <property type="match status" value="1"/>
</dbReference>
<accession>A0A3L7ANP5</accession>
<dbReference type="Proteomes" id="UP000269692">
    <property type="component" value="Unassembled WGS sequence"/>
</dbReference>
<feature type="domain" description="MoaB/Mog" evidence="2">
    <location>
        <begin position="167"/>
        <end position="300"/>
    </location>
</feature>
<proteinExistence type="predicted"/>
<comment type="caution">
    <text evidence="3">The sequence shown here is derived from an EMBL/GenBank/DDBJ whole genome shotgun (WGS) entry which is preliminary data.</text>
</comment>
<sequence>MRFGPIPLAEAEGAIAAHSVRLNGAVIRKGTRLGAPEIAALKAAGLSTIVAARIEAGDVAEDAAAGRLAAAVAGEGVAAEAPFTGRANLHALEAGVLVFDAAGIDAFNAVDEAVTLATLPALQTVAQGEMVATVKIIPFAVPEAQVAAAAAAGARIRVAPFARRRVALISTRLPGLHEKVIDKTLAITRARLAPAGAGVVADLRIPHETAALAQAIGAVAADGAEMIVVFGASAIADRRDVIPAALAAAGGEVLRLGMPVDPGNLLLLGRLGDIPVLGAPGCARSPKENGFDFVLMRLLADLPVEGADIARMGAGGLLKEIVSRPQPRAEPAEMGEGFAAVVLAAGRSTRMGGANKLLEAVDGAPVIRRVAAAALASRARPVIVVTGHEREKVEQALAGLDVAFVHNADFASGMASSLRAGIGAVPEEAAGALVVLGDMPLVAPRLMDRLMAAFSGDAGRLIAVPVADGARGHPVLWSRRYFPELAALEGDTGARQVLAANAAAVVEVEAEGPGAFLDVDTPELLAAARKAAQPKATEPAR</sequence>
<dbReference type="PIRSF" id="PIRSF036626">
    <property type="entry name" value="MPTBd_MobAlike"/>
    <property type="match status" value="1"/>
</dbReference>
<dbReference type="InterPro" id="IPR012184">
    <property type="entry name" value="Bifunc_Mopterin-bd"/>
</dbReference>
<dbReference type="SUPFAM" id="SSF53218">
    <property type="entry name" value="Molybdenum cofactor biosynthesis proteins"/>
    <property type="match status" value="1"/>
</dbReference>
<organism evidence="3 4">
    <name type="scientific">Xanthobacter tagetidis</name>
    <dbReference type="NCBI Taxonomy" id="60216"/>
    <lineage>
        <taxon>Bacteria</taxon>
        <taxon>Pseudomonadati</taxon>
        <taxon>Pseudomonadota</taxon>
        <taxon>Alphaproteobacteria</taxon>
        <taxon>Hyphomicrobiales</taxon>
        <taxon>Xanthobacteraceae</taxon>
        <taxon>Xanthobacter</taxon>
    </lineage>
</organism>
<reference evidence="3 4" key="1">
    <citation type="submission" date="2018-10" db="EMBL/GenBank/DDBJ databases">
        <title>Xanthobacter tagetidis genome sequencing and assembly.</title>
        <authorList>
            <person name="Maclea K.S."/>
            <person name="Goen A.E."/>
            <person name="Fatima S.A."/>
        </authorList>
    </citation>
    <scope>NUCLEOTIDE SEQUENCE [LARGE SCALE GENOMIC DNA]</scope>
    <source>
        <strain evidence="3 4">ATCC 700314</strain>
    </source>
</reference>
<keyword evidence="4" id="KW-1185">Reference proteome</keyword>
<protein>
    <submittedName>
        <fullName evidence="3">4-diphosphocytidyl-2C-methyl-D-erythritol kinase</fullName>
    </submittedName>
</protein>
<keyword evidence="1" id="KW-0460">Magnesium</keyword>
<dbReference type="InterPro" id="IPR001453">
    <property type="entry name" value="MoaB/Mog_dom"/>
</dbReference>
<name>A0A3L7ANP5_9HYPH</name>
<dbReference type="SMART" id="SM00852">
    <property type="entry name" value="MoCF_biosynth"/>
    <property type="match status" value="1"/>
</dbReference>
<dbReference type="Pfam" id="PF12804">
    <property type="entry name" value="NTP_transf_3"/>
    <property type="match status" value="1"/>
</dbReference>
<evidence type="ECO:0000256" key="1">
    <source>
        <dbReference type="ARBA" id="ARBA00022842"/>
    </source>
</evidence>
<evidence type="ECO:0000313" key="3">
    <source>
        <dbReference type="EMBL" id="RLP81251.1"/>
    </source>
</evidence>
<evidence type="ECO:0000259" key="2">
    <source>
        <dbReference type="SMART" id="SM00852"/>
    </source>
</evidence>
<dbReference type="CDD" id="cd04182">
    <property type="entry name" value="GT_2_like_f"/>
    <property type="match status" value="1"/>
</dbReference>
<dbReference type="InterPro" id="IPR025877">
    <property type="entry name" value="MobA-like_NTP_Trfase"/>
</dbReference>
<evidence type="ECO:0000313" key="4">
    <source>
        <dbReference type="Proteomes" id="UP000269692"/>
    </source>
</evidence>